<evidence type="ECO:0000313" key="4">
    <source>
        <dbReference type="Proteomes" id="UP000659654"/>
    </source>
</evidence>
<reference evidence="5" key="1">
    <citation type="submission" date="2016-11" db="UniProtKB">
        <authorList>
            <consortium name="WormBaseParasite"/>
        </authorList>
    </citation>
    <scope>IDENTIFICATION</scope>
</reference>
<feature type="compositionally biased region" description="Low complexity" evidence="1">
    <location>
        <begin position="27"/>
        <end position="38"/>
    </location>
</feature>
<evidence type="ECO:0000313" key="5">
    <source>
        <dbReference type="WBParaSite" id="BXY_1159400.1"/>
    </source>
</evidence>
<evidence type="ECO:0000313" key="2">
    <source>
        <dbReference type="EMBL" id="CAD5224794.1"/>
    </source>
</evidence>
<accession>A0A1I7SEY3</accession>
<gene>
    <name evidence="2" type="ORF">BXYJ_LOCUS8222</name>
</gene>
<dbReference type="WBParaSite" id="BXY_1159400.1">
    <property type="protein sequence ID" value="BXY_1159400.1"/>
    <property type="gene ID" value="BXY_1159400"/>
</dbReference>
<dbReference type="Proteomes" id="UP000095284">
    <property type="component" value="Unplaced"/>
</dbReference>
<organism evidence="3 5">
    <name type="scientific">Bursaphelenchus xylophilus</name>
    <name type="common">Pinewood nematode worm</name>
    <name type="synonym">Aphelenchoides xylophilus</name>
    <dbReference type="NCBI Taxonomy" id="6326"/>
    <lineage>
        <taxon>Eukaryota</taxon>
        <taxon>Metazoa</taxon>
        <taxon>Ecdysozoa</taxon>
        <taxon>Nematoda</taxon>
        <taxon>Chromadorea</taxon>
        <taxon>Rhabditida</taxon>
        <taxon>Tylenchina</taxon>
        <taxon>Tylenchomorpha</taxon>
        <taxon>Aphelenchoidea</taxon>
        <taxon>Aphelenchoididae</taxon>
        <taxon>Bursaphelenchus</taxon>
    </lineage>
</organism>
<evidence type="ECO:0000256" key="1">
    <source>
        <dbReference type="SAM" id="MobiDB-lite"/>
    </source>
</evidence>
<name>A0A1I7SEY3_BURXY</name>
<evidence type="ECO:0000313" key="3">
    <source>
        <dbReference type="Proteomes" id="UP000095284"/>
    </source>
</evidence>
<protein>
    <submittedName>
        <fullName evidence="2">(pine wood nematode) hypothetical protein</fullName>
    </submittedName>
</protein>
<proteinExistence type="predicted"/>
<sequence length="117" mass="13119">MASSPIKSLVSKPVVDPLASLKPLYLDSDSSSASSSSSTTIPVQGSRKRYRRSPEMAHVYSSLDQMERELEMIKVKMLTCRSAHQKANINGHVERILEMCKEVKEEVAKKKVKLEKN</sequence>
<dbReference type="AlphaFoldDB" id="A0A1I7SEY3"/>
<reference evidence="2" key="2">
    <citation type="submission" date="2020-09" db="EMBL/GenBank/DDBJ databases">
        <authorList>
            <person name="Kikuchi T."/>
        </authorList>
    </citation>
    <scope>NUCLEOTIDE SEQUENCE</scope>
    <source>
        <strain evidence="2">Ka4C1</strain>
    </source>
</reference>
<dbReference type="EMBL" id="CAJFCV020000004">
    <property type="protein sequence ID" value="CAG9113708.1"/>
    <property type="molecule type" value="Genomic_DNA"/>
</dbReference>
<dbReference type="Proteomes" id="UP000659654">
    <property type="component" value="Unassembled WGS sequence"/>
</dbReference>
<feature type="region of interest" description="Disordered" evidence="1">
    <location>
        <begin position="26"/>
        <end position="53"/>
    </location>
</feature>
<dbReference type="Proteomes" id="UP000582659">
    <property type="component" value="Unassembled WGS sequence"/>
</dbReference>
<dbReference type="EMBL" id="CAJFDI010000004">
    <property type="protein sequence ID" value="CAD5224794.1"/>
    <property type="molecule type" value="Genomic_DNA"/>
</dbReference>
<keyword evidence="4" id="KW-1185">Reference proteome</keyword>